<dbReference type="PANTHER" id="PTHR19842">
    <property type="entry name" value="G BETA-LIKE PROTEIN GBL"/>
    <property type="match status" value="1"/>
</dbReference>
<feature type="compositionally biased region" description="Basic and acidic residues" evidence="3">
    <location>
        <begin position="380"/>
        <end position="393"/>
    </location>
</feature>
<evidence type="ECO:0000313" key="5">
    <source>
        <dbReference type="Proteomes" id="UP000295083"/>
    </source>
</evidence>
<comment type="caution">
    <text evidence="4">The sequence shown here is derived from an EMBL/GenBank/DDBJ whole genome shotgun (WGS) entry which is preliminary data.</text>
</comment>
<keyword evidence="2" id="KW-0853">WD repeat</keyword>
<proteinExistence type="inferred from homology"/>
<gene>
    <name evidence="4" type="primary">raf1</name>
    <name evidence="4" type="ORF">C8035_v002664</name>
</gene>
<dbReference type="InterPro" id="IPR037588">
    <property type="entry name" value="MLST8"/>
</dbReference>
<dbReference type="GO" id="GO:0031932">
    <property type="term" value="C:TORC2 complex"/>
    <property type="evidence" value="ECO:0007669"/>
    <property type="project" value="InterPro"/>
</dbReference>
<dbReference type="GO" id="GO:0031931">
    <property type="term" value="C:TORC1 complex"/>
    <property type="evidence" value="ECO:0007669"/>
    <property type="project" value="InterPro"/>
</dbReference>
<dbReference type="Gene3D" id="2.130.10.10">
    <property type="entry name" value="YVTN repeat-like/Quinoprotein amine dehydrogenase"/>
    <property type="match status" value="1"/>
</dbReference>
<evidence type="ECO:0000256" key="1">
    <source>
        <dbReference type="ARBA" id="ARBA00009890"/>
    </source>
</evidence>
<dbReference type="InterPro" id="IPR036322">
    <property type="entry name" value="WD40_repeat_dom_sf"/>
</dbReference>
<dbReference type="Proteomes" id="UP000295083">
    <property type="component" value="Unassembled WGS sequence"/>
</dbReference>
<name>A0A4R8Q8H6_9PEZI</name>
<sequence>MTDRAYTSSFDKTVKVWRVNKDGKDMTALGTWHHGGNVNFVAVSKSGMVATAADVPTEAVRVYCVDRHNVSGSPFRTYSGSRTWNEDDQQTTATQKWAYLPATMQWGLAEAVQHLLLVGYSPRSLSGDDRDIPDHKLNSGEICLWDCRAGERVKVMTASTQNVFEVAWHPTQPVFIVSTSPSGLMVDDHTRTQIRVFRPVTGLEGEQGFGEMQCLDCPAGDINELTIKPNSVIYSYITAACTDNTVYVWDTARGDKPIHALRHKEPIDKEEEDVGVKFSAWGTTADRFYTGGSDGLVKVWNVRNAREPLIRDLLEAPGCITCGGFSPDYSKLVVGDATGRVMLLSLDKDDEPVAKFMMPPTPSGLKPAGSRPVRRPLAFLRHDEPPPPHPESL</sequence>
<evidence type="ECO:0000313" key="4">
    <source>
        <dbReference type="EMBL" id="TDZ34738.1"/>
    </source>
</evidence>
<dbReference type="SUPFAM" id="SSF50978">
    <property type="entry name" value="WD40 repeat-like"/>
    <property type="match status" value="1"/>
</dbReference>
<evidence type="ECO:0000256" key="2">
    <source>
        <dbReference type="PROSITE-ProRule" id="PRU00221"/>
    </source>
</evidence>
<dbReference type="GO" id="GO:0032956">
    <property type="term" value="P:regulation of actin cytoskeleton organization"/>
    <property type="evidence" value="ECO:0007669"/>
    <property type="project" value="TreeGrafter"/>
</dbReference>
<dbReference type="GO" id="GO:0031929">
    <property type="term" value="P:TOR signaling"/>
    <property type="evidence" value="ECO:0007669"/>
    <property type="project" value="InterPro"/>
</dbReference>
<dbReference type="SMART" id="SM00320">
    <property type="entry name" value="WD40"/>
    <property type="match status" value="5"/>
</dbReference>
<comment type="similarity">
    <text evidence="1">Belongs to the WD repeat LST8 family.</text>
</comment>
<evidence type="ECO:0000256" key="3">
    <source>
        <dbReference type="SAM" id="MobiDB-lite"/>
    </source>
</evidence>
<dbReference type="Pfam" id="PF00400">
    <property type="entry name" value="WD40"/>
    <property type="match status" value="1"/>
</dbReference>
<feature type="region of interest" description="Disordered" evidence="3">
    <location>
        <begin position="356"/>
        <end position="393"/>
    </location>
</feature>
<keyword evidence="5" id="KW-1185">Reference proteome</keyword>
<dbReference type="InterPro" id="IPR015943">
    <property type="entry name" value="WD40/YVTN_repeat-like_dom_sf"/>
</dbReference>
<feature type="repeat" description="WD" evidence="2">
    <location>
        <begin position="280"/>
        <end position="310"/>
    </location>
</feature>
<protein>
    <submittedName>
        <fullName evidence="4">Rik1-associated factor 1</fullName>
    </submittedName>
</protein>
<reference evidence="4 5" key="1">
    <citation type="submission" date="2018-11" db="EMBL/GenBank/DDBJ databases">
        <title>Genome sequence and assembly of Colletotrichum spinosum.</title>
        <authorList>
            <person name="Gan P."/>
            <person name="Shirasu K."/>
        </authorList>
    </citation>
    <scope>NUCLEOTIDE SEQUENCE [LARGE SCALE GENOMIC DNA]</scope>
    <source>
        <strain evidence="4 5">CBS 515.97</strain>
    </source>
</reference>
<dbReference type="InterPro" id="IPR001680">
    <property type="entry name" value="WD40_rpt"/>
</dbReference>
<dbReference type="PANTHER" id="PTHR19842:SF2">
    <property type="entry name" value="WD REPEAT PROTEIN (AFU_ORTHOLOGUE AFUA_5G04300)"/>
    <property type="match status" value="1"/>
</dbReference>
<dbReference type="PROSITE" id="PS50082">
    <property type="entry name" value="WD_REPEATS_2"/>
    <property type="match status" value="1"/>
</dbReference>
<organism evidence="4 5">
    <name type="scientific">Colletotrichum spinosum</name>
    <dbReference type="NCBI Taxonomy" id="1347390"/>
    <lineage>
        <taxon>Eukaryota</taxon>
        <taxon>Fungi</taxon>
        <taxon>Dikarya</taxon>
        <taxon>Ascomycota</taxon>
        <taxon>Pezizomycotina</taxon>
        <taxon>Sordariomycetes</taxon>
        <taxon>Hypocreomycetidae</taxon>
        <taxon>Glomerellales</taxon>
        <taxon>Glomerellaceae</taxon>
        <taxon>Colletotrichum</taxon>
        <taxon>Colletotrichum orbiculare species complex</taxon>
    </lineage>
</organism>
<dbReference type="EMBL" id="QAPG01000050">
    <property type="protein sequence ID" value="TDZ34738.1"/>
    <property type="molecule type" value="Genomic_DNA"/>
</dbReference>
<accession>A0A4R8Q8H6</accession>
<dbReference type="AlphaFoldDB" id="A0A4R8Q8H6"/>